<dbReference type="AlphaFoldDB" id="A0A3B1A4W5"/>
<gene>
    <name evidence="1" type="ORF">MNBD_GAMMA22-890</name>
</gene>
<reference evidence="1" key="1">
    <citation type="submission" date="2018-06" db="EMBL/GenBank/DDBJ databases">
        <authorList>
            <person name="Zhirakovskaya E."/>
        </authorList>
    </citation>
    <scope>NUCLEOTIDE SEQUENCE</scope>
</reference>
<proteinExistence type="predicted"/>
<name>A0A3B1A4W5_9ZZZZ</name>
<dbReference type="EMBL" id="UOFS01000046">
    <property type="protein sequence ID" value="VAX00776.1"/>
    <property type="molecule type" value="Genomic_DNA"/>
</dbReference>
<evidence type="ECO:0000313" key="1">
    <source>
        <dbReference type="EMBL" id="VAX00776.1"/>
    </source>
</evidence>
<sequence length="330" mass="38016">MPANIYINRDRLPDDTASRQQLLSRYFQRQEIDIELAESSWHVKTNWTRNPNYYIDPSLNQGLDSWFNPLTTATIPLAVTQDDGFLLALNDCWSLLSWSLKLNEWQQQGIKAHKINIIHLDSHTDMNSPRLSLNNDGSWQDLLSGKKFDVLDPNSITQAIMSGAIGIGSFISPLIAGNIDIDLYHLSPAQHFRYQPDQYSLTLNYERNDPLFETAIRSKLVVGHTHSNSSYTLTDDLTAICKTIDHRYPIFLHIDLDYFNNRFDGRPDWKKQSSRHDPSITQVLEQVDDVFQQLRDSQIKLVDICVGVSPGFFPAEFWQATLKQIRKHVK</sequence>
<organism evidence="1">
    <name type="scientific">hydrothermal vent metagenome</name>
    <dbReference type="NCBI Taxonomy" id="652676"/>
    <lineage>
        <taxon>unclassified sequences</taxon>
        <taxon>metagenomes</taxon>
        <taxon>ecological metagenomes</taxon>
    </lineage>
</organism>
<accession>A0A3B1A4W5</accession>
<protein>
    <submittedName>
        <fullName evidence="1">Uncharacterized protein</fullName>
    </submittedName>
</protein>